<evidence type="ECO:0000313" key="4">
    <source>
        <dbReference type="EMBL" id="OXA59838.1"/>
    </source>
</evidence>
<dbReference type="AlphaFoldDB" id="A0A226ERK4"/>
<keyword evidence="5" id="KW-1185">Reference proteome</keyword>
<evidence type="ECO:0000256" key="1">
    <source>
        <dbReference type="ARBA" id="ARBA00044953"/>
    </source>
</evidence>
<dbReference type="EMBL" id="LNIX01000002">
    <property type="protein sequence ID" value="OXA59838.1"/>
    <property type="molecule type" value="Genomic_DNA"/>
</dbReference>
<dbReference type="InterPro" id="IPR019356">
    <property type="entry name" value="Menorin_dom"/>
</dbReference>
<dbReference type="GO" id="GO:0005615">
    <property type="term" value="C:extracellular space"/>
    <property type="evidence" value="ECO:0007669"/>
    <property type="project" value="TreeGrafter"/>
</dbReference>
<proteinExistence type="inferred from homology"/>
<dbReference type="Pfam" id="PF10223">
    <property type="entry name" value="Menorin_N"/>
    <property type="match status" value="1"/>
</dbReference>
<name>A0A226ERK4_FOLCA</name>
<sequence>MGSVGGVFLLFSAILIWTSPNFAMANIRVTDFFEDQLHQDLTKVTWAHAVNSQDKLNEALNSDVMMLEADILMGTKEGSDKKVPIMAHPPNNISDLLFEDFLKKVIKANENSKKGIKLDFKDIGAVTPVMKLIEKNRRRKALSFPIWVNADIWVGPVNATTQPLDPEAFLALTSKDVRIQPTLSIGWTTRFGTEKDQTISKGQYTNANRIEALRFLDTAGIDGNIREVTFPVRAGIAAQSADVLLDLVNRAGNKATLTLWSKEDDPVDMDQLEHMVTLIGRERIYADLPFSLPGSDASAISTHKGKDKKDVTIATTKRPTTSITTATTTKSTDSRKIKDDKNIKDHLVIVEDKLDPNSTVHVNSGEATASLWVVVVTSLLFIFCTY</sequence>
<evidence type="ECO:0000256" key="2">
    <source>
        <dbReference type="SAM" id="SignalP"/>
    </source>
</evidence>
<dbReference type="PANTHER" id="PTHR21184">
    <property type="entry name" value="MENORIN (DENDRITIC BRANCHING PROTEIN)"/>
    <property type="match status" value="1"/>
</dbReference>
<feature type="signal peptide" evidence="2">
    <location>
        <begin position="1"/>
        <end position="25"/>
    </location>
</feature>
<accession>A0A226ERK4</accession>
<organism evidence="4 5">
    <name type="scientific">Folsomia candida</name>
    <name type="common">Springtail</name>
    <dbReference type="NCBI Taxonomy" id="158441"/>
    <lineage>
        <taxon>Eukaryota</taxon>
        <taxon>Metazoa</taxon>
        <taxon>Ecdysozoa</taxon>
        <taxon>Arthropoda</taxon>
        <taxon>Hexapoda</taxon>
        <taxon>Collembola</taxon>
        <taxon>Entomobryomorpha</taxon>
        <taxon>Isotomoidea</taxon>
        <taxon>Isotomidae</taxon>
        <taxon>Proisotominae</taxon>
        <taxon>Folsomia</taxon>
    </lineage>
</organism>
<keyword evidence="2" id="KW-0732">Signal</keyword>
<dbReference type="PANTHER" id="PTHR21184:SF6">
    <property type="entry name" value="CONSERVED PLASMA MEMBRANE PROTEIN"/>
    <property type="match status" value="1"/>
</dbReference>
<feature type="domain" description="Menorin-like" evidence="3">
    <location>
        <begin position="40"/>
        <end position="290"/>
    </location>
</feature>
<feature type="chain" id="PRO_5012827430" description="Menorin-like domain-containing protein" evidence="2">
    <location>
        <begin position="26"/>
        <end position="386"/>
    </location>
</feature>
<dbReference type="Proteomes" id="UP000198287">
    <property type="component" value="Unassembled WGS sequence"/>
</dbReference>
<dbReference type="OrthoDB" id="413402at2759"/>
<reference evidence="4 5" key="1">
    <citation type="submission" date="2015-12" db="EMBL/GenBank/DDBJ databases">
        <title>The genome of Folsomia candida.</title>
        <authorList>
            <person name="Faddeeva A."/>
            <person name="Derks M.F."/>
            <person name="Anvar Y."/>
            <person name="Smit S."/>
            <person name="Van Straalen N."/>
            <person name="Roelofs D."/>
        </authorList>
    </citation>
    <scope>NUCLEOTIDE SEQUENCE [LARGE SCALE GENOMIC DNA]</scope>
    <source>
        <strain evidence="4 5">VU population</strain>
        <tissue evidence="4">Whole body</tissue>
    </source>
</reference>
<comment type="caution">
    <text evidence="4">The sequence shown here is derived from an EMBL/GenBank/DDBJ whole genome shotgun (WGS) entry which is preliminary data.</text>
</comment>
<evidence type="ECO:0000313" key="5">
    <source>
        <dbReference type="Proteomes" id="UP000198287"/>
    </source>
</evidence>
<protein>
    <recommendedName>
        <fullName evidence="3">Menorin-like domain-containing protein</fullName>
    </recommendedName>
</protein>
<gene>
    <name evidence="4" type="ORF">Fcan01_06310</name>
</gene>
<comment type="similarity">
    <text evidence="1">Belongs to the menorin family.</text>
</comment>
<dbReference type="OMA" id="GFTLWWA"/>
<evidence type="ECO:0000259" key="3">
    <source>
        <dbReference type="Pfam" id="PF10223"/>
    </source>
</evidence>